<evidence type="ECO:0000313" key="1">
    <source>
        <dbReference type="EMBL" id="GBN95416.1"/>
    </source>
</evidence>
<comment type="caution">
    <text evidence="1">The sequence shown here is derived from an EMBL/GenBank/DDBJ whole genome shotgun (WGS) entry which is preliminary data.</text>
</comment>
<dbReference type="EMBL" id="BGPR01026017">
    <property type="protein sequence ID" value="GBN95416.1"/>
    <property type="molecule type" value="Genomic_DNA"/>
</dbReference>
<name>A0A4Y2T7E7_ARAVE</name>
<evidence type="ECO:0000313" key="2">
    <source>
        <dbReference type="Proteomes" id="UP000499080"/>
    </source>
</evidence>
<reference evidence="1 2" key="1">
    <citation type="journal article" date="2019" name="Sci. Rep.">
        <title>Orb-weaving spider Araneus ventricosus genome elucidates the spidroin gene catalogue.</title>
        <authorList>
            <person name="Kono N."/>
            <person name="Nakamura H."/>
            <person name="Ohtoshi R."/>
            <person name="Moran D.A.P."/>
            <person name="Shinohara A."/>
            <person name="Yoshida Y."/>
            <person name="Fujiwara M."/>
            <person name="Mori M."/>
            <person name="Tomita M."/>
            <person name="Arakawa K."/>
        </authorList>
    </citation>
    <scope>NUCLEOTIDE SEQUENCE [LARGE SCALE GENOMIC DNA]</scope>
</reference>
<gene>
    <name evidence="1" type="ORF">AVEN_178969_1</name>
</gene>
<dbReference type="Proteomes" id="UP000499080">
    <property type="component" value="Unassembled WGS sequence"/>
</dbReference>
<dbReference type="AlphaFoldDB" id="A0A4Y2T7E7"/>
<proteinExistence type="predicted"/>
<sequence length="203" mass="22974">MDSRRSVGGNPTWVSGFGHASCIVGIRRIEDLVPSKKLQRRMNGVSCNPLPSVPILRQEWQHARGPRSQGPRSQVLQLQNSRLSVNWDRIIRDDPTPQKGSAYCGRWNVREDRILLNPSYCIGLVQPTLRPARLQLDCSENVDEEEVEQCINEDSTLECCEVLSDDDVVSRVTCGSEETKIDCLFDCFVAQEPLVWLCCAKRM</sequence>
<protein>
    <submittedName>
        <fullName evidence="1">Uncharacterized protein</fullName>
    </submittedName>
</protein>
<accession>A0A4Y2T7E7</accession>
<keyword evidence="2" id="KW-1185">Reference proteome</keyword>
<organism evidence="1 2">
    <name type="scientific">Araneus ventricosus</name>
    <name type="common">Orbweaver spider</name>
    <name type="synonym">Epeira ventricosa</name>
    <dbReference type="NCBI Taxonomy" id="182803"/>
    <lineage>
        <taxon>Eukaryota</taxon>
        <taxon>Metazoa</taxon>
        <taxon>Ecdysozoa</taxon>
        <taxon>Arthropoda</taxon>
        <taxon>Chelicerata</taxon>
        <taxon>Arachnida</taxon>
        <taxon>Araneae</taxon>
        <taxon>Araneomorphae</taxon>
        <taxon>Entelegynae</taxon>
        <taxon>Araneoidea</taxon>
        <taxon>Araneidae</taxon>
        <taxon>Araneus</taxon>
    </lineage>
</organism>